<sequence length="70" mass="7805">METQQGRNSSRNVFGGGSVLLKTKVPDCFGNSTSKLNIKIYVADNNRAKLSSREDYMVDLSEQKPHWLSG</sequence>
<reference evidence="1 2" key="1">
    <citation type="journal article" date="2012" name="Genome Biol.">
        <title>Sequencing three crocodilian genomes to illuminate the evolution of archosaurs and amniotes.</title>
        <authorList>
            <person name="St John J.A."/>
            <person name="Braun E.L."/>
            <person name="Isberg S.R."/>
            <person name="Miles L.G."/>
            <person name="Chong A.Y."/>
            <person name="Gongora J."/>
            <person name="Dalzell P."/>
            <person name="Moran C."/>
            <person name="Bed'hom B."/>
            <person name="Abzhanov A."/>
            <person name="Burgess S.C."/>
            <person name="Cooksey A.M."/>
            <person name="Castoe T.A."/>
            <person name="Crawford N.G."/>
            <person name="Densmore L.D."/>
            <person name="Drew J.C."/>
            <person name="Edwards S.V."/>
            <person name="Faircloth B.C."/>
            <person name="Fujita M.K."/>
            <person name="Greenwold M.J."/>
            <person name="Hoffmann F.G."/>
            <person name="Howard J.M."/>
            <person name="Iguchi T."/>
            <person name="Janes D.E."/>
            <person name="Khan S.Y."/>
            <person name="Kohno S."/>
            <person name="de Koning A.J."/>
            <person name="Lance S.L."/>
            <person name="McCarthy F.M."/>
            <person name="McCormack J.E."/>
            <person name="Merchant M.E."/>
            <person name="Peterson D.G."/>
            <person name="Pollock D.D."/>
            <person name="Pourmand N."/>
            <person name="Raney B.J."/>
            <person name="Roessler K.A."/>
            <person name="Sanford J.R."/>
            <person name="Sawyer R.H."/>
            <person name="Schmidt C.J."/>
            <person name="Triplett E.W."/>
            <person name="Tuberville T.D."/>
            <person name="Venegas-Anaya M."/>
            <person name="Howard J.T."/>
            <person name="Jarvis E.D."/>
            <person name="Guillette L.J.Jr."/>
            <person name="Glenn T.C."/>
            <person name="Green R.E."/>
            <person name="Ray D.A."/>
        </authorList>
    </citation>
    <scope>NUCLEOTIDE SEQUENCE [LARGE SCALE GENOMIC DNA]</scope>
    <source>
        <strain evidence="1">KSC_2009_1</strain>
    </source>
</reference>
<dbReference type="Proteomes" id="UP000050525">
    <property type="component" value="Unassembled WGS sequence"/>
</dbReference>
<evidence type="ECO:0000313" key="1">
    <source>
        <dbReference type="EMBL" id="KYO43310.1"/>
    </source>
</evidence>
<dbReference type="AlphaFoldDB" id="A0A151P2X0"/>
<gene>
    <name evidence="1" type="ORF">Y1Q_0017595</name>
</gene>
<evidence type="ECO:0000313" key="2">
    <source>
        <dbReference type="Proteomes" id="UP000050525"/>
    </source>
</evidence>
<organism evidence="1 2">
    <name type="scientific">Alligator mississippiensis</name>
    <name type="common">American alligator</name>
    <dbReference type="NCBI Taxonomy" id="8496"/>
    <lineage>
        <taxon>Eukaryota</taxon>
        <taxon>Metazoa</taxon>
        <taxon>Chordata</taxon>
        <taxon>Craniata</taxon>
        <taxon>Vertebrata</taxon>
        <taxon>Euteleostomi</taxon>
        <taxon>Archelosauria</taxon>
        <taxon>Archosauria</taxon>
        <taxon>Crocodylia</taxon>
        <taxon>Alligatoridae</taxon>
        <taxon>Alligatorinae</taxon>
        <taxon>Alligator</taxon>
    </lineage>
</organism>
<accession>A0A151P2X0</accession>
<name>A0A151P2X0_ALLMI</name>
<protein>
    <submittedName>
        <fullName evidence="1">Uncharacterized protein</fullName>
    </submittedName>
</protein>
<comment type="caution">
    <text evidence="1">The sequence shown here is derived from an EMBL/GenBank/DDBJ whole genome shotgun (WGS) entry which is preliminary data.</text>
</comment>
<dbReference type="EMBL" id="AKHW03001210">
    <property type="protein sequence ID" value="KYO43310.1"/>
    <property type="molecule type" value="Genomic_DNA"/>
</dbReference>
<keyword evidence="2" id="KW-1185">Reference proteome</keyword>
<proteinExistence type="predicted"/>